<dbReference type="EMBL" id="OZ020101">
    <property type="protein sequence ID" value="CAK9275527.1"/>
    <property type="molecule type" value="Genomic_DNA"/>
</dbReference>
<reference evidence="1" key="1">
    <citation type="submission" date="2024-02" db="EMBL/GenBank/DDBJ databases">
        <authorList>
            <consortium name="ELIXIR-Norway"/>
            <consortium name="Elixir Norway"/>
        </authorList>
    </citation>
    <scope>NUCLEOTIDE SEQUENCE</scope>
</reference>
<gene>
    <name evidence="1" type="ORF">CSSPJE1EN1_LOCUS21005</name>
</gene>
<evidence type="ECO:0000313" key="1">
    <source>
        <dbReference type="EMBL" id="CAK9275527.1"/>
    </source>
</evidence>
<sequence>MYTSCLKFSLKMFGAVYKVQMTWDPSKNKVASLLYQILWTQLESKILSNMKKRVSAKNFHQQQNIIIGFVKNPPAISKVIMQCSPHLSNVLSNNINAEDIRNYQSQHMTEDRRLCNS</sequence>
<keyword evidence="2" id="KW-1185">Reference proteome</keyword>
<evidence type="ECO:0000313" key="2">
    <source>
        <dbReference type="Proteomes" id="UP001497444"/>
    </source>
</evidence>
<organism evidence="1 2">
    <name type="scientific">Sphagnum jensenii</name>
    <dbReference type="NCBI Taxonomy" id="128206"/>
    <lineage>
        <taxon>Eukaryota</taxon>
        <taxon>Viridiplantae</taxon>
        <taxon>Streptophyta</taxon>
        <taxon>Embryophyta</taxon>
        <taxon>Bryophyta</taxon>
        <taxon>Sphagnophytina</taxon>
        <taxon>Sphagnopsida</taxon>
        <taxon>Sphagnales</taxon>
        <taxon>Sphagnaceae</taxon>
        <taxon>Sphagnum</taxon>
    </lineage>
</organism>
<dbReference type="Proteomes" id="UP001497444">
    <property type="component" value="Chromosome 6"/>
</dbReference>
<name>A0ABP0X8T3_9BRYO</name>
<proteinExistence type="predicted"/>
<protein>
    <submittedName>
        <fullName evidence="1">Uncharacterized protein</fullName>
    </submittedName>
</protein>
<accession>A0ABP0X8T3</accession>